<name>A0A931HAU6_9SPHN</name>
<evidence type="ECO:0000256" key="3">
    <source>
        <dbReference type="ARBA" id="ARBA00022801"/>
    </source>
</evidence>
<evidence type="ECO:0000259" key="5">
    <source>
        <dbReference type="SMART" id="SM00849"/>
    </source>
</evidence>
<evidence type="ECO:0000313" key="7">
    <source>
        <dbReference type="Proteomes" id="UP000617634"/>
    </source>
</evidence>
<keyword evidence="2" id="KW-0479">Metal-binding</keyword>
<dbReference type="AlphaFoldDB" id="A0A931HAU6"/>
<gene>
    <name evidence="6" type="ORF">I5E68_06435</name>
</gene>
<evidence type="ECO:0000256" key="4">
    <source>
        <dbReference type="ARBA" id="ARBA00022833"/>
    </source>
</evidence>
<dbReference type="EMBL" id="JADZGI010000001">
    <property type="protein sequence ID" value="MBH0112590.1"/>
    <property type="molecule type" value="Genomic_DNA"/>
</dbReference>
<comment type="similarity">
    <text evidence="1">Belongs to the metallo-beta-lactamase superfamily.</text>
</comment>
<evidence type="ECO:0000256" key="1">
    <source>
        <dbReference type="ARBA" id="ARBA00007749"/>
    </source>
</evidence>
<dbReference type="InterPro" id="IPR051013">
    <property type="entry name" value="MBL_superfamily_lactonases"/>
</dbReference>
<accession>A0A931HAU6</accession>
<dbReference type="Proteomes" id="UP000617634">
    <property type="component" value="Unassembled WGS sequence"/>
</dbReference>
<evidence type="ECO:0000313" key="6">
    <source>
        <dbReference type="EMBL" id="MBH0112590.1"/>
    </source>
</evidence>
<dbReference type="SMART" id="SM00849">
    <property type="entry name" value="Lactamase_B"/>
    <property type="match status" value="1"/>
</dbReference>
<dbReference type="Pfam" id="PF00753">
    <property type="entry name" value="Lactamase_B"/>
    <property type="match status" value="1"/>
</dbReference>
<dbReference type="Gene3D" id="3.60.15.10">
    <property type="entry name" value="Ribonuclease Z/Hydroxyacylglutathione hydrolase-like"/>
    <property type="match status" value="1"/>
</dbReference>
<keyword evidence="4" id="KW-0862">Zinc</keyword>
<protein>
    <submittedName>
        <fullName evidence="6">MBL fold metallo-hydrolase</fullName>
    </submittedName>
</protein>
<sequence length="296" mass="32604">MTTTSSGFALGEHAVHAIVDEDCFEIDLARMFPDADPDALAVYDWLDPWHYAIATRRIRLGMHSFLVRTPSLNILVDMCVGDHKERPAHSAWNRRSGASLIASLAAIGLAPEDIDLVFCTHLHADHVGWNTQLVDGRWVPTFPRARYAMGREELTYWAAQASTSAQPETINHGAYADSVLPVLASGQAMEVAPGDSLFTGQRFTDLAGHTPGHLGMEISGGDRTVLFCGDAIHSPLQLPFPDLSSAFCSDRAQSARTRRAMLDEAAERGLWLCPAHFRGERIVRIARQGEAYRLRD</sequence>
<dbReference type="PANTHER" id="PTHR42978:SF6">
    <property type="entry name" value="QUORUM-QUENCHING LACTONASE YTNP-RELATED"/>
    <property type="match status" value="1"/>
</dbReference>
<keyword evidence="7" id="KW-1185">Reference proteome</keyword>
<keyword evidence="3" id="KW-0378">Hydrolase</keyword>
<dbReference type="RefSeq" id="WP_197162196.1">
    <property type="nucleotide sequence ID" value="NZ_JADZGI010000001.1"/>
</dbReference>
<dbReference type="GO" id="GO:0016787">
    <property type="term" value="F:hydrolase activity"/>
    <property type="evidence" value="ECO:0007669"/>
    <property type="project" value="UniProtKB-KW"/>
</dbReference>
<dbReference type="InterPro" id="IPR036866">
    <property type="entry name" value="RibonucZ/Hydroxyglut_hydro"/>
</dbReference>
<dbReference type="PANTHER" id="PTHR42978">
    <property type="entry name" value="QUORUM-QUENCHING LACTONASE YTNP-RELATED-RELATED"/>
    <property type="match status" value="1"/>
</dbReference>
<organism evidence="6 7">
    <name type="scientific">Novosphingobium aureum</name>
    <dbReference type="NCBI Taxonomy" id="2792964"/>
    <lineage>
        <taxon>Bacteria</taxon>
        <taxon>Pseudomonadati</taxon>
        <taxon>Pseudomonadota</taxon>
        <taxon>Alphaproteobacteria</taxon>
        <taxon>Sphingomonadales</taxon>
        <taxon>Sphingomonadaceae</taxon>
        <taxon>Novosphingobium</taxon>
    </lineage>
</organism>
<dbReference type="CDD" id="cd16277">
    <property type="entry name" value="metallo-hydrolase-like_MBL-fold"/>
    <property type="match status" value="1"/>
</dbReference>
<comment type="caution">
    <text evidence="6">The sequence shown here is derived from an EMBL/GenBank/DDBJ whole genome shotgun (WGS) entry which is preliminary data.</text>
</comment>
<reference evidence="6" key="1">
    <citation type="submission" date="2020-11" db="EMBL/GenBank/DDBJ databases">
        <title>Novosphingobium aureum sp. nov., a marine bacterium isolated from sediment of a salt flat.</title>
        <authorList>
            <person name="Yoo Y."/>
            <person name="Kim J.-J."/>
        </authorList>
    </citation>
    <scope>NUCLEOTIDE SEQUENCE</scope>
    <source>
        <strain evidence="6">YJ-S2-02</strain>
    </source>
</reference>
<feature type="domain" description="Metallo-beta-lactamase" evidence="5">
    <location>
        <begin position="61"/>
        <end position="276"/>
    </location>
</feature>
<evidence type="ECO:0000256" key="2">
    <source>
        <dbReference type="ARBA" id="ARBA00022723"/>
    </source>
</evidence>
<dbReference type="GO" id="GO:0046872">
    <property type="term" value="F:metal ion binding"/>
    <property type="evidence" value="ECO:0007669"/>
    <property type="project" value="UniProtKB-KW"/>
</dbReference>
<dbReference type="SUPFAM" id="SSF56281">
    <property type="entry name" value="Metallo-hydrolase/oxidoreductase"/>
    <property type="match status" value="1"/>
</dbReference>
<proteinExistence type="inferred from homology"/>
<dbReference type="InterPro" id="IPR001279">
    <property type="entry name" value="Metallo-B-lactamas"/>
</dbReference>